<dbReference type="Proteomes" id="UP000815325">
    <property type="component" value="Unassembled WGS sequence"/>
</dbReference>
<gene>
    <name evidence="1" type="ORF">DUNSADRAFT_9157</name>
</gene>
<proteinExistence type="predicted"/>
<reference evidence="1" key="1">
    <citation type="submission" date="2017-08" db="EMBL/GenBank/DDBJ databases">
        <authorList>
            <person name="Polle J.E."/>
            <person name="Barry K."/>
            <person name="Cushman J."/>
            <person name="Schmutz J."/>
            <person name="Tran D."/>
            <person name="Hathwaick L.T."/>
            <person name="Yim W.C."/>
            <person name="Jenkins J."/>
            <person name="Mckie-Krisberg Z.M."/>
            <person name="Prochnik S."/>
            <person name="Lindquist E."/>
            <person name="Dockter R.B."/>
            <person name="Adam C."/>
            <person name="Molina H."/>
            <person name="Bunkerborg J."/>
            <person name="Jin E."/>
            <person name="Buchheim M."/>
            <person name="Magnuson J."/>
        </authorList>
    </citation>
    <scope>NUCLEOTIDE SEQUENCE</scope>
    <source>
        <strain evidence="1">CCAP 19/18</strain>
    </source>
</reference>
<comment type="caution">
    <text evidence="1">The sequence shown here is derived from an EMBL/GenBank/DDBJ whole genome shotgun (WGS) entry which is preliminary data.</text>
</comment>
<accession>A0ABQ7FTA1</accession>
<evidence type="ECO:0000313" key="1">
    <source>
        <dbReference type="EMBL" id="KAF5825505.1"/>
    </source>
</evidence>
<keyword evidence="2" id="KW-1185">Reference proteome</keyword>
<dbReference type="EMBL" id="MU072751">
    <property type="protein sequence ID" value="KAF5825505.1"/>
    <property type="molecule type" value="Genomic_DNA"/>
</dbReference>
<name>A0ABQ7FTA1_DUNSA</name>
<organism evidence="1 2">
    <name type="scientific">Dunaliella salina</name>
    <name type="common">Green alga</name>
    <name type="synonym">Protococcus salinus</name>
    <dbReference type="NCBI Taxonomy" id="3046"/>
    <lineage>
        <taxon>Eukaryota</taxon>
        <taxon>Viridiplantae</taxon>
        <taxon>Chlorophyta</taxon>
        <taxon>core chlorophytes</taxon>
        <taxon>Chlorophyceae</taxon>
        <taxon>CS clade</taxon>
        <taxon>Chlamydomonadales</taxon>
        <taxon>Dunaliellaceae</taxon>
        <taxon>Dunaliella</taxon>
    </lineage>
</organism>
<protein>
    <submittedName>
        <fullName evidence="1">Uncharacterized protein</fullName>
    </submittedName>
</protein>
<evidence type="ECO:0000313" key="2">
    <source>
        <dbReference type="Proteomes" id="UP000815325"/>
    </source>
</evidence>
<sequence>MGSSPARVSLLRLPDPVVFLDFCSATPTLSKRFEDVDFRENVNLTHGIPDLQPWSPTILTELVAACPDIRRLTIEFKGESPDFWMSSPKVLMSGLRNSDSLYLSADDDTVRQPTFGCWLLSCCMTAALDFRRCMRPLHVSVDVEVHNSGNYLLGMGSYIVYPEEEVKKCRDALEDFWSSTREALAPFHPNSVDLRL</sequence>